<evidence type="ECO:0000313" key="2">
    <source>
        <dbReference type="EMBL" id="TPR05771.1"/>
    </source>
</evidence>
<feature type="compositionally biased region" description="Basic and acidic residues" evidence="1">
    <location>
        <begin position="65"/>
        <end position="74"/>
    </location>
</feature>
<dbReference type="Proteomes" id="UP000197666">
    <property type="component" value="Unassembled WGS sequence"/>
</dbReference>
<dbReference type="EMBL" id="NKJJ02000011">
    <property type="protein sequence ID" value="TPR05771.1"/>
    <property type="molecule type" value="Genomic_DNA"/>
</dbReference>
<name>A0A505I1E8_ASPNG</name>
<proteinExistence type="predicted"/>
<feature type="region of interest" description="Disordered" evidence="1">
    <location>
        <begin position="49"/>
        <end position="74"/>
    </location>
</feature>
<sequence>MVWPSGSILEGDAAEGVFAEGEYVPAGGCVQLPFLGAERVVSVGVGPDGSGAKDMSMSRPLVGIEHTRGADGHT</sequence>
<protein>
    <submittedName>
        <fullName evidence="2">Uncharacterized protein</fullName>
    </submittedName>
</protein>
<comment type="caution">
    <text evidence="2">The sequence shown here is derived from an EMBL/GenBank/DDBJ whole genome shotgun (WGS) entry which is preliminary data.</text>
</comment>
<reference evidence="3" key="1">
    <citation type="submission" date="2018-10" db="EMBL/GenBank/DDBJ databases">
        <title>FDA dAtabase for Regulatory Grade micrObial Sequences (FDA-ARGOS): Supporting development and validation of Infectious Disease Dx tests.</title>
        <authorList>
            <person name="Kerrigan L."/>
            <person name="Tallon L."/>
            <person name="Sadzewicz L."/>
            <person name="Sengamalay N."/>
            <person name="Ott S."/>
            <person name="Godinez A."/>
            <person name="Nagaraj S."/>
            <person name="Vavikolanu K."/>
            <person name="Nadendla S."/>
            <person name="George J."/>
            <person name="Sichtig H."/>
        </authorList>
    </citation>
    <scope>NUCLEOTIDE SEQUENCE [LARGE SCALE GENOMIC DNA]</scope>
    <source>
        <strain evidence="3">FDAARGOS_311</strain>
    </source>
</reference>
<dbReference type="AlphaFoldDB" id="A0A505I1E8"/>
<accession>A0A505I1E8</accession>
<gene>
    <name evidence="2" type="ORF">CAN33_0011125</name>
</gene>
<evidence type="ECO:0000313" key="3">
    <source>
        <dbReference type="Proteomes" id="UP000197666"/>
    </source>
</evidence>
<organism evidence="2 3">
    <name type="scientific">Aspergillus niger</name>
    <dbReference type="NCBI Taxonomy" id="5061"/>
    <lineage>
        <taxon>Eukaryota</taxon>
        <taxon>Fungi</taxon>
        <taxon>Dikarya</taxon>
        <taxon>Ascomycota</taxon>
        <taxon>Pezizomycotina</taxon>
        <taxon>Eurotiomycetes</taxon>
        <taxon>Eurotiomycetidae</taxon>
        <taxon>Eurotiales</taxon>
        <taxon>Aspergillaceae</taxon>
        <taxon>Aspergillus</taxon>
        <taxon>Aspergillus subgen. Circumdati</taxon>
    </lineage>
</organism>
<evidence type="ECO:0000256" key="1">
    <source>
        <dbReference type="SAM" id="MobiDB-lite"/>
    </source>
</evidence>